<dbReference type="InterPro" id="IPR020845">
    <property type="entry name" value="AMP-binding_CS"/>
</dbReference>
<keyword evidence="2 5" id="KW-0436">Ligase</keyword>
<dbReference type="Pfam" id="PF00501">
    <property type="entry name" value="AMP-binding"/>
    <property type="match status" value="1"/>
</dbReference>
<comment type="caution">
    <text evidence="5">The sequence shown here is derived from an EMBL/GenBank/DDBJ whole genome shotgun (WGS) entry which is preliminary data.</text>
</comment>
<dbReference type="Proteomes" id="UP001501842">
    <property type="component" value="Unassembled WGS sequence"/>
</dbReference>
<sequence>MTPRAGLSGREDMTAGPGVAALRALPCAGTDPDRPAVVCDSGESLTYGELADRASRLAGALRRRGLQVGDVVAILAENSPAYLEMTWGCRLAGLYYATVNRNLGAEEIRYILEDSGARALLASAGLPVHAALTPERVPGIEHRLLRGGPRPGWEDYESVLADAPYFESDTGLEGDLLQYSSGTTGRPKGIRRPLRPAAPADEDMFTFLVRLIGVDGDSVYLCPAPLYHSAPVIWTMAVLRLGGTVVLMGGFDPREALRLIEEHRVTHGQFVPTMFTRMLKLPQRERLDRDVSSLRGVVHAAAPCPVEVKRAMIDWWGPVVHEYWSSSEGAGFTFITPDEWLERPGSVGRPLLGPLHICDPDGRELPVGETGLIWAEGSTEFTYLNDPGKDAETTSPQGWRSVGDIGRLDDEGYLYLTDRASFMVISGGVNIYPQESENVLIEHPRVYDAAVLGLPDDDLGEIAVAVVQPVDPADAGPAFAGELADWCAARLARYKCPRRVLFADELPRSDTGKLFKRELRDRLLREGWNRPEQAPE</sequence>
<keyword evidence="6" id="KW-1185">Reference proteome</keyword>
<evidence type="ECO:0000259" key="3">
    <source>
        <dbReference type="Pfam" id="PF00501"/>
    </source>
</evidence>
<dbReference type="Gene3D" id="3.30.300.30">
    <property type="match status" value="1"/>
</dbReference>
<evidence type="ECO:0000256" key="2">
    <source>
        <dbReference type="ARBA" id="ARBA00022598"/>
    </source>
</evidence>
<evidence type="ECO:0000256" key="1">
    <source>
        <dbReference type="ARBA" id="ARBA00006432"/>
    </source>
</evidence>
<dbReference type="EMBL" id="BAAATZ010000029">
    <property type="protein sequence ID" value="GAA2734170.1"/>
    <property type="molecule type" value="Genomic_DNA"/>
</dbReference>
<dbReference type="PANTHER" id="PTHR43201:SF5">
    <property type="entry name" value="MEDIUM-CHAIN ACYL-COA LIGASE ACSF2, MITOCHONDRIAL"/>
    <property type="match status" value="1"/>
</dbReference>
<comment type="similarity">
    <text evidence="1">Belongs to the ATP-dependent AMP-binding enzyme family.</text>
</comment>
<proteinExistence type="inferred from homology"/>
<protein>
    <submittedName>
        <fullName evidence="5">Fatty-acid--CoA ligase FadD4</fullName>
    </submittedName>
</protein>
<dbReference type="Pfam" id="PF13193">
    <property type="entry name" value="AMP-binding_C"/>
    <property type="match status" value="1"/>
</dbReference>
<feature type="domain" description="AMP-dependent synthetase/ligase" evidence="3">
    <location>
        <begin position="29"/>
        <end position="378"/>
    </location>
</feature>
<dbReference type="Gene3D" id="3.40.50.12780">
    <property type="entry name" value="N-terminal domain of ligase-like"/>
    <property type="match status" value="1"/>
</dbReference>
<dbReference type="GO" id="GO:0016874">
    <property type="term" value="F:ligase activity"/>
    <property type="evidence" value="ECO:0007669"/>
    <property type="project" value="UniProtKB-KW"/>
</dbReference>
<name>A0ABN3UKL2_9ACTN</name>
<evidence type="ECO:0000259" key="4">
    <source>
        <dbReference type="Pfam" id="PF13193"/>
    </source>
</evidence>
<gene>
    <name evidence="5" type="primary">fadD4</name>
    <name evidence="5" type="ORF">GCM10010439_55890</name>
</gene>
<dbReference type="InterPro" id="IPR042099">
    <property type="entry name" value="ANL_N_sf"/>
</dbReference>
<dbReference type="SUPFAM" id="SSF56801">
    <property type="entry name" value="Acetyl-CoA synthetase-like"/>
    <property type="match status" value="1"/>
</dbReference>
<dbReference type="InterPro" id="IPR045851">
    <property type="entry name" value="AMP-bd_C_sf"/>
</dbReference>
<dbReference type="PROSITE" id="PS00455">
    <property type="entry name" value="AMP_BINDING"/>
    <property type="match status" value="1"/>
</dbReference>
<organism evidence="5 6">
    <name type="scientific">Actinocorallia aurantiaca</name>
    <dbReference type="NCBI Taxonomy" id="46204"/>
    <lineage>
        <taxon>Bacteria</taxon>
        <taxon>Bacillati</taxon>
        <taxon>Actinomycetota</taxon>
        <taxon>Actinomycetes</taxon>
        <taxon>Streptosporangiales</taxon>
        <taxon>Thermomonosporaceae</taxon>
        <taxon>Actinocorallia</taxon>
    </lineage>
</organism>
<dbReference type="InterPro" id="IPR000873">
    <property type="entry name" value="AMP-dep_synth/lig_dom"/>
</dbReference>
<dbReference type="PANTHER" id="PTHR43201">
    <property type="entry name" value="ACYL-COA SYNTHETASE"/>
    <property type="match status" value="1"/>
</dbReference>
<evidence type="ECO:0000313" key="5">
    <source>
        <dbReference type="EMBL" id="GAA2734170.1"/>
    </source>
</evidence>
<reference evidence="5 6" key="1">
    <citation type="journal article" date="2019" name="Int. J. Syst. Evol. Microbiol.">
        <title>The Global Catalogue of Microorganisms (GCM) 10K type strain sequencing project: providing services to taxonomists for standard genome sequencing and annotation.</title>
        <authorList>
            <consortium name="The Broad Institute Genomics Platform"/>
            <consortium name="The Broad Institute Genome Sequencing Center for Infectious Disease"/>
            <person name="Wu L."/>
            <person name="Ma J."/>
        </authorList>
    </citation>
    <scope>NUCLEOTIDE SEQUENCE [LARGE SCALE GENOMIC DNA]</scope>
    <source>
        <strain evidence="5 6">JCM 8201</strain>
    </source>
</reference>
<evidence type="ECO:0000313" key="6">
    <source>
        <dbReference type="Proteomes" id="UP001501842"/>
    </source>
</evidence>
<dbReference type="InterPro" id="IPR025110">
    <property type="entry name" value="AMP-bd_C"/>
</dbReference>
<accession>A0ABN3UKL2</accession>
<feature type="domain" description="AMP-binding enzyme C-terminal" evidence="4">
    <location>
        <begin position="435"/>
        <end position="513"/>
    </location>
</feature>